<proteinExistence type="predicted"/>
<keyword evidence="4" id="KW-1185">Reference proteome</keyword>
<evidence type="ECO:0000313" key="3">
    <source>
        <dbReference type="EMBL" id="CEL67728.1"/>
    </source>
</evidence>
<reference evidence="4" key="3">
    <citation type="journal article" date="2012" name="PLoS Pathog.">
        <title>Comparative genomics of the apicomplexan parasites Toxoplasma gondii and Neospora caninum: Coccidia differing in host range and transmission strategy.</title>
        <authorList>
            <person name="Reid A.J."/>
            <person name="Vermont S.J."/>
            <person name="Cotton J.A."/>
            <person name="Harris D."/>
            <person name="Hill-Cawthorne G.A."/>
            <person name="Konen-Waisman S."/>
            <person name="Latham S.M."/>
            <person name="Mourier T."/>
            <person name="Norton R."/>
            <person name="Quail M.A."/>
            <person name="Sanders M."/>
            <person name="Shanmugam D."/>
            <person name="Sohal A."/>
            <person name="Wasmuth J.D."/>
            <person name="Brunk B."/>
            <person name="Grigg M.E."/>
            <person name="Howard J.C."/>
            <person name="Parkinson J."/>
            <person name="Roos D.S."/>
            <person name="Trees A.J."/>
            <person name="Berriman M."/>
            <person name="Pain A."/>
            <person name="Wastling J.M."/>
        </authorList>
    </citation>
    <scope>NUCLEOTIDE SEQUENCE [LARGE SCALE GENOMIC DNA]</scope>
    <source>
        <strain evidence="4">Liverpool</strain>
    </source>
</reference>
<dbReference type="OMA" id="HELMSKC"/>
<reference evidence="3" key="4">
    <citation type="journal article" date="2015" name="PLoS ONE">
        <title>Comprehensive Evaluation of Toxoplasma gondii VEG and Neospora caninum LIV Genomes with Tachyzoite Stage Transcriptome and Proteome Defines Novel Transcript Features.</title>
        <authorList>
            <person name="Ramaprasad A."/>
            <person name="Mourier T."/>
            <person name="Naeem R."/>
            <person name="Malas T.B."/>
            <person name="Moussa E."/>
            <person name="Panigrahi A."/>
            <person name="Vermont S.J."/>
            <person name="Otto T.D."/>
            <person name="Wastling J."/>
            <person name="Pain A."/>
        </authorList>
    </citation>
    <scope>NUCLEOTIDE SEQUENCE</scope>
    <source>
        <strain evidence="3">Liverpool</strain>
    </source>
</reference>
<dbReference type="OrthoDB" id="166018at2759"/>
<dbReference type="AlphaFoldDB" id="F0VJ27"/>
<dbReference type="VEuPathDB" id="ToxoDB:NCLIV_035200"/>
<evidence type="ECO:0000313" key="4">
    <source>
        <dbReference type="Proteomes" id="UP000007494"/>
    </source>
</evidence>
<dbReference type="RefSeq" id="XP_003883770.1">
    <property type="nucleotide sequence ID" value="XM_003883721.1"/>
</dbReference>
<evidence type="ECO:0000313" key="2">
    <source>
        <dbReference type="EMBL" id="CBZ53738.1"/>
    </source>
</evidence>
<dbReference type="GeneID" id="13443228"/>
<feature type="region of interest" description="Disordered" evidence="1">
    <location>
        <begin position="30"/>
        <end position="55"/>
    </location>
</feature>
<dbReference type="PANTHER" id="PTHR38899">
    <property type="entry name" value="DOMAIN OOKINETE PROTEIN, PUTATIVE-RELATED"/>
    <property type="match status" value="1"/>
</dbReference>
<reference evidence="2" key="1">
    <citation type="submission" date="2011-02" db="EMBL/GenBank/DDBJ databases">
        <authorList>
            <person name="Aslett M."/>
        </authorList>
    </citation>
    <scope>NUCLEOTIDE SEQUENCE</scope>
    <source>
        <strain evidence="2">Liverpool</strain>
    </source>
</reference>
<evidence type="ECO:0000256" key="1">
    <source>
        <dbReference type="SAM" id="MobiDB-lite"/>
    </source>
</evidence>
<dbReference type="eggNOG" id="ENOG502QYGC">
    <property type="taxonomic scope" value="Eukaryota"/>
</dbReference>
<feature type="region of interest" description="Disordered" evidence="1">
    <location>
        <begin position="91"/>
        <end position="112"/>
    </location>
</feature>
<sequence length="619" mass="67505">MLSEGADFSGQGRVSVGSLVPLNMLSGLSPEMASSLRPSRVSPGSEQDTEMRAEAENEEAVACVAETCTDSDVCAELDGGSVSCETHVTSTPVATTGGEDGDSQGSCSDTDGAESDDFSTCVVSVQPSAGFTDEAGVCRKSESAFFGARSSCHVRVAHDPNDPESVSNGDDEAVPTPQCRLSIGLTPKDQAMTPLEFEGEDSDHGLLVLHEEDGPTCCQDATDDAEDDTPRGGPLYRGESDCIGSYCGFERHREEGEEAGETDRSLGEAATGLSCLPEENDDPSVPDTPRGCLCRVNVDFEGGVDNCCVWSKSECGVELHTADKTMGKLFTSLEYFRHQEQSCSLESDPYESEDETAHEHTYASPRCFPSMPPEEAFSRQETVFIFDWDDTLLPSSWISQKGLTLESAESEVSLWRMKLAQTAMWAEQTLFTARTLGQVIIVTNAESGWIDLSCSKFLPGLREMLNCFPIVSARSMYESAWCNTPFLWKEAAFMHELQRHFRMESKRWNVISVGDSTHEREALLAVCSRLRKMYHVTTKSLKLLESPAVEELHSQHELMSKCLAAVARHKGNLDLCVTNAAEPEIDPAAVKLPPALQGRTVGVHRIRHHPLSQELIGRA</sequence>
<dbReference type="Proteomes" id="UP000007494">
    <property type="component" value="Chromosome VIII"/>
</dbReference>
<dbReference type="PANTHER" id="PTHR38899:SF1">
    <property type="entry name" value="PROTEIN KINASE"/>
    <property type="match status" value="1"/>
</dbReference>
<reference evidence="2" key="2">
    <citation type="submission" date="2011-03" db="EMBL/GenBank/DDBJ databases">
        <title>Comparative genomics and transcriptomics of Neospora caninum and Toxoplasma gondii.</title>
        <authorList>
            <person name="Reid A.J."/>
            <person name="Sohal A."/>
            <person name="Harris D."/>
            <person name="Quail M."/>
            <person name="Sanders M."/>
            <person name="Berriman M."/>
            <person name="Wastling J.M."/>
            <person name="Pain A."/>
        </authorList>
    </citation>
    <scope>NUCLEOTIDE SEQUENCE</scope>
    <source>
        <strain evidence="2">Liverpool</strain>
    </source>
</reference>
<name>F0VJ27_NEOCL</name>
<dbReference type="EMBL" id="LN714483">
    <property type="protein sequence ID" value="CEL67728.1"/>
    <property type="molecule type" value="Genomic_DNA"/>
</dbReference>
<dbReference type="InParanoid" id="F0VJ27"/>
<accession>F0VJ27</accession>
<dbReference type="EMBL" id="FR823390">
    <property type="protein sequence ID" value="CBZ53738.1"/>
    <property type="molecule type" value="Genomic_DNA"/>
</dbReference>
<gene>
    <name evidence="3" type="ORF">BN1204_035200</name>
    <name evidence="2" type="ORF">NCLIV_035200</name>
</gene>
<organism evidence="2 4">
    <name type="scientific">Neospora caninum (strain Liverpool)</name>
    <dbReference type="NCBI Taxonomy" id="572307"/>
    <lineage>
        <taxon>Eukaryota</taxon>
        <taxon>Sar</taxon>
        <taxon>Alveolata</taxon>
        <taxon>Apicomplexa</taxon>
        <taxon>Conoidasida</taxon>
        <taxon>Coccidia</taxon>
        <taxon>Eucoccidiorida</taxon>
        <taxon>Eimeriorina</taxon>
        <taxon>Sarcocystidae</taxon>
        <taxon>Neospora</taxon>
    </lineage>
</organism>
<protein>
    <submittedName>
        <fullName evidence="2">Uncharacterized protein</fullName>
    </submittedName>
</protein>